<organism evidence="1 2">
    <name type="scientific">Lactuca saligna</name>
    <name type="common">Willowleaf lettuce</name>
    <dbReference type="NCBI Taxonomy" id="75948"/>
    <lineage>
        <taxon>Eukaryota</taxon>
        <taxon>Viridiplantae</taxon>
        <taxon>Streptophyta</taxon>
        <taxon>Embryophyta</taxon>
        <taxon>Tracheophyta</taxon>
        <taxon>Spermatophyta</taxon>
        <taxon>Magnoliopsida</taxon>
        <taxon>eudicotyledons</taxon>
        <taxon>Gunneridae</taxon>
        <taxon>Pentapetalae</taxon>
        <taxon>asterids</taxon>
        <taxon>campanulids</taxon>
        <taxon>Asterales</taxon>
        <taxon>Asteraceae</taxon>
        <taxon>Cichorioideae</taxon>
        <taxon>Cichorieae</taxon>
        <taxon>Lactucinae</taxon>
        <taxon>Lactuca</taxon>
    </lineage>
</organism>
<dbReference type="PANTHER" id="PTHR45023">
    <property type="match status" value="1"/>
</dbReference>
<name>A0AA35YWC4_LACSI</name>
<sequence>MLLAKAWLQISEDSITGSQQRDKEFWRRIIAYYEKSNMSNVARTQANLKTHWHYMNPFAVTFNQMYIVLKSQHLSGWSEDDLKRATFEHYHARYGADFRHEHIWNIVKNEQKWKGMQQKKQQKGKLPIPLRHLVIGLMKYLKNI</sequence>
<gene>
    <name evidence="1" type="ORF">LSALG_LOCUS21003</name>
</gene>
<dbReference type="Proteomes" id="UP001177003">
    <property type="component" value="Chromosome 4"/>
</dbReference>
<protein>
    <submittedName>
        <fullName evidence="1">Uncharacterized protein</fullName>
    </submittedName>
</protein>
<dbReference type="EMBL" id="OX465080">
    <property type="protein sequence ID" value="CAI9281296.1"/>
    <property type="molecule type" value="Genomic_DNA"/>
</dbReference>
<evidence type="ECO:0000313" key="1">
    <source>
        <dbReference type="EMBL" id="CAI9281296.1"/>
    </source>
</evidence>
<keyword evidence="2" id="KW-1185">Reference proteome</keyword>
<dbReference type="PANTHER" id="PTHR45023:SF4">
    <property type="entry name" value="GLYCINE-RICH PROTEIN-RELATED"/>
    <property type="match status" value="1"/>
</dbReference>
<accession>A0AA35YWC4</accession>
<proteinExistence type="predicted"/>
<reference evidence="1" key="1">
    <citation type="submission" date="2023-04" db="EMBL/GenBank/DDBJ databases">
        <authorList>
            <person name="Vijverberg K."/>
            <person name="Xiong W."/>
            <person name="Schranz E."/>
        </authorList>
    </citation>
    <scope>NUCLEOTIDE SEQUENCE</scope>
</reference>
<evidence type="ECO:0000313" key="2">
    <source>
        <dbReference type="Proteomes" id="UP001177003"/>
    </source>
</evidence>
<dbReference type="AlphaFoldDB" id="A0AA35YWC4"/>